<comment type="caution">
    <text evidence="1">The sequence shown here is derived from an EMBL/GenBank/DDBJ whole genome shotgun (WGS) entry which is preliminary data.</text>
</comment>
<gene>
    <name evidence="1" type="ORF">E5986_07980</name>
</gene>
<protein>
    <submittedName>
        <fullName evidence="1">Uncharacterized protein</fullName>
    </submittedName>
</protein>
<sequence>MNELTDLGEEIAAKGKVPSIPVDSQGIARIIGGAVYAQIGGGAAFPCATTVGVSDGDEVMIRFENHSAVITGNLGSPAVSKAEGEMIRSIAQHAADISGASYIDQTDRGLEIGNKDAGGRWTGLRLIASGDAVYVVDVGGDVVAAYGDDSVVLGKECFIDTVGVSEQGGRIMNLYAPGGLILGTQNVGIAGSSMSGAFIDIDGGSVEISVIDTSGGDISGKRNSISLRGDGIHLDGDIYKNGRKLEW</sequence>
<evidence type="ECO:0000313" key="2">
    <source>
        <dbReference type="Proteomes" id="UP000308978"/>
    </source>
</evidence>
<organism evidence="1 2">
    <name type="scientific">Adlercreutzia caecimuris</name>
    <dbReference type="NCBI Taxonomy" id="671266"/>
    <lineage>
        <taxon>Bacteria</taxon>
        <taxon>Bacillati</taxon>
        <taxon>Actinomycetota</taxon>
        <taxon>Coriobacteriia</taxon>
        <taxon>Eggerthellales</taxon>
        <taxon>Eggerthellaceae</taxon>
        <taxon>Adlercreutzia</taxon>
    </lineage>
</organism>
<proteinExistence type="predicted"/>
<dbReference type="EMBL" id="SSTJ01000010">
    <property type="protein sequence ID" value="THG36829.1"/>
    <property type="molecule type" value="Genomic_DNA"/>
</dbReference>
<accession>A0A4S4G089</accession>
<dbReference type="Proteomes" id="UP000308978">
    <property type="component" value="Unassembled WGS sequence"/>
</dbReference>
<dbReference type="AlphaFoldDB" id="A0A4S4G089"/>
<dbReference type="RefSeq" id="WP_136434878.1">
    <property type="nucleotide sequence ID" value="NZ_SSTJ01000010.1"/>
</dbReference>
<evidence type="ECO:0000313" key="1">
    <source>
        <dbReference type="EMBL" id="THG36829.1"/>
    </source>
</evidence>
<reference evidence="1 2" key="1">
    <citation type="submission" date="2019-04" db="EMBL/GenBank/DDBJ databases">
        <title>Microbes associate with the intestines of laboratory mice.</title>
        <authorList>
            <person name="Navarre W."/>
            <person name="Wong E."/>
            <person name="Huang K.C."/>
            <person name="Tropini C."/>
            <person name="Ng K."/>
            <person name="Yu B."/>
        </authorList>
    </citation>
    <scope>NUCLEOTIDE SEQUENCE [LARGE SCALE GENOMIC DNA]</scope>
    <source>
        <strain evidence="1 2">NM80_B27</strain>
    </source>
</reference>
<name>A0A4S4G089_9ACTN</name>